<keyword evidence="3 10" id="KW-0808">Transferase</keyword>
<evidence type="ECO:0000256" key="3">
    <source>
        <dbReference type="ARBA" id="ARBA00022679"/>
    </source>
</evidence>
<feature type="transmembrane region" description="Helical" evidence="8">
    <location>
        <begin position="151"/>
        <end position="171"/>
    </location>
</feature>
<feature type="region of interest" description="Disordered" evidence="7">
    <location>
        <begin position="1"/>
        <end position="56"/>
    </location>
</feature>
<evidence type="ECO:0000256" key="4">
    <source>
        <dbReference type="ARBA" id="ARBA00022692"/>
    </source>
</evidence>
<evidence type="ECO:0000256" key="2">
    <source>
        <dbReference type="ARBA" id="ARBA00006464"/>
    </source>
</evidence>
<dbReference type="NCBIfam" id="TIGR03025">
    <property type="entry name" value="EPS_sugtrans"/>
    <property type="match status" value="1"/>
</dbReference>
<comment type="similarity">
    <text evidence="2">Belongs to the bacterial sugar transferase family.</text>
</comment>
<keyword evidence="4 8" id="KW-0812">Transmembrane</keyword>
<protein>
    <submittedName>
        <fullName evidence="10">Exopolysaccharide biosynthesis polyprenyl glycosylphosphotransferase</fullName>
    </submittedName>
</protein>
<organism evidence="10 11">
    <name type="scientific">Microlunatus kandeliicorticis</name>
    <dbReference type="NCBI Taxonomy" id="1759536"/>
    <lineage>
        <taxon>Bacteria</taxon>
        <taxon>Bacillati</taxon>
        <taxon>Actinomycetota</taxon>
        <taxon>Actinomycetes</taxon>
        <taxon>Propionibacteriales</taxon>
        <taxon>Propionibacteriaceae</taxon>
        <taxon>Microlunatus</taxon>
    </lineage>
</organism>
<dbReference type="PANTHER" id="PTHR30576">
    <property type="entry name" value="COLANIC BIOSYNTHESIS UDP-GLUCOSE LIPID CARRIER TRANSFERASE"/>
    <property type="match status" value="1"/>
</dbReference>
<comment type="caution">
    <text evidence="10">The sequence shown here is derived from an EMBL/GenBank/DDBJ whole genome shotgun (WGS) entry which is preliminary data.</text>
</comment>
<proteinExistence type="inferred from homology"/>
<evidence type="ECO:0000313" key="10">
    <source>
        <dbReference type="EMBL" id="MBA8792711.1"/>
    </source>
</evidence>
<feature type="transmembrane region" description="Helical" evidence="8">
    <location>
        <begin position="183"/>
        <end position="204"/>
    </location>
</feature>
<dbReference type="Pfam" id="PF02397">
    <property type="entry name" value="Bac_transf"/>
    <property type="match status" value="1"/>
</dbReference>
<comment type="subcellular location">
    <subcellularLocation>
        <location evidence="1">Membrane</location>
        <topology evidence="1">Multi-pass membrane protein</topology>
    </subcellularLocation>
</comment>
<dbReference type="InterPro" id="IPR017475">
    <property type="entry name" value="EPS_sugar_tfrase"/>
</dbReference>
<evidence type="ECO:0000313" key="11">
    <source>
        <dbReference type="Proteomes" id="UP000523079"/>
    </source>
</evidence>
<dbReference type="Proteomes" id="UP000523079">
    <property type="component" value="Unassembled WGS sequence"/>
</dbReference>
<evidence type="ECO:0000256" key="8">
    <source>
        <dbReference type="SAM" id="Phobius"/>
    </source>
</evidence>
<feature type="compositionally biased region" description="Polar residues" evidence="7">
    <location>
        <begin position="1"/>
        <end position="21"/>
    </location>
</feature>
<dbReference type="InterPro" id="IPR003362">
    <property type="entry name" value="Bact_transf"/>
</dbReference>
<feature type="domain" description="Bacterial sugar transferase" evidence="9">
    <location>
        <begin position="378"/>
        <end position="565"/>
    </location>
</feature>
<gene>
    <name evidence="10" type="ORF">FHX74_000305</name>
</gene>
<dbReference type="EMBL" id="JACGWT010000001">
    <property type="protein sequence ID" value="MBA8792711.1"/>
    <property type="molecule type" value="Genomic_DNA"/>
</dbReference>
<accession>A0A7W3IP91</accession>
<name>A0A7W3IP91_9ACTN</name>
<evidence type="ECO:0000259" key="9">
    <source>
        <dbReference type="Pfam" id="PF02397"/>
    </source>
</evidence>
<dbReference type="AlphaFoldDB" id="A0A7W3IP91"/>
<evidence type="ECO:0000256" key="1">
    <source>
        <dbReference type="ARBA" id="ARBA00004141"/>
    </source>
</evidence>
<feature type="transmembrane region" description="Helical" evidence="8">
    <location>
        <begin position="210"/>
        <end position="231"/>
    </location>
</feature>
<dbReference type="PANTHER" id="PTHR30576:SF10">
    <property type="entry name" value="SLL5057 PROTEIN"/>
    <property type="match status" value="1"/>
</dbReference>
<keyword evidence="11" id="KW-1185">Reference proteome</keyword>
<sequence>MLSAARAQTGNGADDSPSAQASDRAGSDYTPRRALHATSPTGQIPTLPDRADHGNLTLSPVDLAPDGIETELAQNTQADVVSGAEALLRASNPGRARRAADPVPHAGRNFLSWSRRYIGLTVALDAVLGAIATLVPTLFSSTLRHDSPTTAGLILLGLLAWPLAVTLVRGYHHNQVGFGGEELRGPLRAAVAVVVVGAFTAQLVDGHTLLALLLTAAPLAAVLSLGARFVLRKTLHFTQRQGRNLRRVIVAGSVDSVRALHERLSSESHHGMAVVGACVPVGDADAELDVPVLGDLSSVTRAVREFGCDAVAVTSDDATRNSYLRKIAWSLEGVGVEMLVDPGLVEVAGPRMHIRPILGLPLVHVAQPRFTGWPRVIKRITDVVLTSAGLAVIWPALLVIAIAVKLNDGGPVLFRQTRVGRDGKPFTMLKFRSMVVDAEARKAELMDRNEGHGALFKLARDPRVTRIGQLLRDFSLDELPQLFNVLAGSMSLVGPRPHLASEVAAMPADAVRRSLVTPGLTGLWQVSGRSDLDAAASVRLDLRYVENWSLTLDLLILWKTAFAVLGKRGAR</sequence>
<evidence type="ECO:0000256" key="5">
    <source>
        <dbReference type="ARBA" id="ARBA00022989"/>
    </source>
</evidence>
<feature type="transmembrane region" description="Helical" evidence="8">
    <location>
        <begin position="117"/>
        <end position="139"/>
    </location>
</feature>
<dbReference type="GO" id="GO:0016780">
    <property type="term" value="F:phosphotransferase activity, for other substituted phosphate groups"/>
    <property type="evidence" value="ECO:0007669"/>
    <property type="project" value="TreeGrafter"/>
</dbReference>
<evidence type="ECO:0000256" key="7">
    <source>
        <dbReference type="SAM" id="MobiDB-lite"/>
    </source>
</evidence>
<reference evidence="10 11" key="1">
    <citation type="submission" date="2020-07" db="EMBL/GenBank/DDBJ databases">
        <title>Sequencing the genomes of 1000 actinobacteria strains.</title>
        <authorList>
            <person name="Klenk H.-P."/>
        </authorList>
    </citation>
    <scope>NUCLEOTIDE SEQUENCE [LARGE SCALE GENOMIC DNA]</scope>
    <source>
        <strain evidence="10 11">DSM 100723</strain>
    </source>
</reference>
<feature type="transmembrane region" description="Helical" evidence="8">
    <location>
        <begin position="383"/>
        <end position="404"/>
    </location>
</feature>
<keyword evidence="6 8" id="KW-0472">Membrane</keyword>
<dbReference type="GO" id="GO:0016020">
    <property type="term" value="C:membrane"/>
    <property type="evidence" value="ECO:0007669"/>
    <property type="project" value="UniProtKB-SubCell"/>
</dbReference>
<evidence type="ECO:0000256" key="6">
    <source>
        <dbReference type="ARBA" id="ARBA00023136"/>
    </source>
</evidence>
<keyword evidence="5 8" id="KW-1133">Transmembrane helix</keyword>